<evidence type="ECO:0008006" key="7">
    <source>
        <dbReference type="Google" id="ProtNLM"/>
    </source>
</evidence>
<evidence type="ECO:0000256" key="1">
    <source>
        <dbReference type="SAM" id="MobiDB-lite"/>
    </source>
</evidence>
<keyword evidence="2" id="KW-0812">Transmembrane</keyword>
<name>A0A3D3RFD8_9PLAN</name>
<evidence type="ECO:0000313" key="4">
    <source>
        <dbReference type="EMBL" id="QEG17646.1"/>
    </source>
</evidence>
<feature type="compositionally biased region" description="Acidic residues" evidence="1">
    <location>
        <begin position="1"/>
        <end position="15"/>
    </location>
</feature>
<feature type="compositionally biased region" description="Basic and acidic residues" evidence="1">
    <location>
        <begin position="237"/>
        <end position="250"/>
    </location>
</feature>
<organism evidence="3 5">
    <name type="scientific">Gimesia maris</name>
    <dbReference type="NCBI Taxonomy" id="122"/>
    <lineage>
        <taxon>Bacteria</taxon>
        <taxon>Pseudomonadati</taxon>
        <taxon>Planctomycetota</taxon>
        <taxon>Planctomycetia</taxon>
        <taxon>Planctomycetales</taxon>
        <taxon>Planctomycetaceae</taxon>
        <taxon>Gimesia</taxon>
    </lineage>
</organism>
<accession>A0A517XDR3</accession>
<feature type="region of interest" description="Disordered" evidence="1">
    <location>
        <begin position="1"/>
        <end position="22"/>
    </location>
</feature>
<reference evidence="4 6" key="2">
    <citation type="submission" date="2019-08" db="EMBL/GenBank/DDBJ databases">
        <title>Deep-cultivation of Planctomycetes and their phenomic and genomic characterization uncovers novel biology.</title>
        <authorList>
            <person name="Wiegand S."/>
            <person name="Jogler M."/>
            <person name="Boedeker C."/>
            <person name="Pinto D."/>
            <person name="Vollmers J."/>
            <person name="Rivas-Marin E."/>
            <person name="Kohn T."/>
            <person name="Peeters S.H."/>
            <person name="Heuer A."/>
            <person name="Rast P."/>
            <person name="Oberbeckmann S."/>
            <person name="Bunk B."/>
            <person name="Jeske O."/>
            <person name="Meyerdierks A."/>
            <person name="Storesund J.E."/>
            <person name="Kallscheuer N."/>
            <person name="Luecker S."/>
            <person name="Lage O.M."/>
            <person name="Pohl T."/>
            <person name="Merkel B.J."/>
            <person name="Hornburger P."/>
            <person name="Mueller R.-W."/>
            <person name="Bruemmer F."/>
            <person name="Labrenz M."/>
            <person name="Spormann A.M."/>
            <person name="Op den Camp H."/>
            <person name="Overmann J."/>
            <person name="Amann R."/>
            <person name="Jetten M.S.M."/>
            <person name="Mascher T."/>
            <person name="Medema M.H."/>
            <person name="Devos D.P."/>
            <person name="Kaster A.-K."/>
            <person name="Ovreas L."/>
            <person name="Rohde M."/>
            <person name="Galperin M.Y."/>
            <person name="Jogler C."/>
        </authorList>
    </citation>
    <scope>NUCLEOTIDE SEQUENCE [LARGE SCALE GENOMIC DNA]</scope>
    <source>
        <strain evidence="4 6">DSM 8797</strain>
    </source>
</reference>
<reference evidence="3 5" key="1">
    <citation type="journal article" date="2018" name="Nat. Biotechnol.">
        <title>A standardized bacterial taxonomy based on genome phylogeny substantially revises the tree of life.</title>
        <authorList>
            <person name="Parks D.H."/>
            <person name="Chuvochina M."/>
            <person name="Waite D.W."/>
            <person name="Rinke C."/>
            <person name="Skarshewski A."/>
            <person name="Chaumeil P.A."/>
            <person name="Hugenholtz P."/>
        </authorList>
    </citation>
    <scope>NUCLEOTIDE SEQUENCE [LARGE SCALE GENOMIC DNA]</scope>
    <source>
        <strain evidence="3">UBA9375</strain>
    </source>
</reference>
<dbReference type="AlphaFoldDB" id="A0A3D3RFD8"/>
<evidence type="ECO:0000313" key="6">
    <source>
        <dbReference type="Proteomes" id="UP000322887"/>
    </source>
</evidence>
<dbReference type="GeneID" id="98648033"/>
<feature type="transmembrane region" description="Helical" evidence="2">
    <location>
        <begin position="32"/>
        <end position="55"/>
    </location>
</feature>
<dbReference type="Proteomes" id="UP000322887">
    <property type="component" value="Chromosome"/>
</dbReference>
<dbReference type="Proteomes" id="UP000263642">
    <property type="component" value="Unassembled WGS sequence"/>
</dbReference>
<gene>
    <name evidence="3" type="ORF">DIT97_32690</name>
    <name evidence="4" type="ORF">GmarT_35280</name>
</gene>
<evidence type="ECO:0000256" key="2">
    <source>
        <dbReference type="SAM" id="Phobius"/>
    </source>
</evidence>
<dbReference type="EMBL" id="CP042910">
    <property type="protein sequence ID" value="QEG17646.1"/>
    <property type="molecule type" value="Genomic_DNA"/>
</dbReference>
<sequence>MSDDNFYSEENDDFLPESSAQPKQGMSTGVKVLLILLGIGGLCMLLCCGGVYWAARNAGIEWTQNKGEIKKIQDEITDISIPDSFVPQAAMSLKFINMRMAIYVYHPQPGELYLISMGIPDDGMIDMDKEFRDSMQRSNQNQRKLDITKDEVREFDIDGEKIKFNFAVGTDKSGKEFHQVTGVFPGNQGAAFLLIQISSENYNEEEIVSIIESIKIPAMAPAAEKEPATEQAPPGETKPEPEKQPATDSE</sequence>
<evidence type="ECO:0000313" key="5">
    <source>
        <dbReference type="Proteomes" id="UP000263642"/>
    </source>
</evidence>
<evidence type="ECO:0000313" key="3">
    <source>
        <dbReference type="EMBL" id="HCO27525.1"/>
    </source>
</evidence>
<protein>
    <recommendedName>
        <fullName evidence="7">DUF4367 domain-containing protein</fullName>
    </recommendedName>
</protein>
<keyword evidence="6" id="KW-1185">Reference proteome</keyword>
<accession>A0A3D3RFD8</accession>
<proteinExistence type="predicted"/>
<keyword evidence="2" id="KW-0472">Membrane</keyword>
<dbReference type="RefSeq" id="WP_044236936.1">
    <property type="nucleotide sequence ID" value="NZ_CAXBMG010000015.1"/>
</dbReference>
<feature type="region of interest" description="Disordered" evidence="1">
    <location>
        <begin position="220"/>
        <end position="250"/>
    </location>
</feature>
<keyword evidence="2" id="KW-1133">Transmembrane helix</keyword>
<dbReference type="EMBL" id="DQAY01000201">
    <property type="protein sequence ID" value="HCO27525.1"/>
    <property type="molecule type" value="Genomic_DNA"/>
</dbReference>